<gene>
    <name evidence="2" type="ORF">Purlil1_8969</name>
</gene>
<evidence type="ECO:0000313" key="2">
    <source>
        <dbReference type="EMBL" id="KAK4086579.1"/>
    </source>
</evidence>
<feature type="region of interest" description="Disordered" evidence="1">
    <location>
        <begin position="97"/>
        <end position="116"/>
    </location>
</feature>
<keyword evidence="3" id="KW-1185">Reference proteome</keyword>
<feature type="compositionally biased region" description="Low complexity" evidence="1">
    <location>
        <begin position="323"/>
        <end position="340"/>
    </location>
</feature>
<name>A0ABR0BRB4_PURLI</name>
<evidence type="ECO:0000256" key="1">
    <source>
        <dbReference type="SAM" id="MobiDB-lite"/>
    </source>
</evidence>
<sequence>MAKVNPERLFAAAGRAGMLAQGLGTDRGRDGHGAGRRVPAWQHGVSRVKVRWATFYFGSFPRSRIESLACLSRSASRVSSVTRSNATVQLSPSALADFDSCGRSQPRPASPSPTVFSRSESACLSICGQSIGAALSVKTMLISLGPRTIGELARLLQSRKGSEHIGLLELPCHWPRWRRHMSDCIGGQVPHIQTGTRASTRTKQHWTRAARNRVHGTETHGPGWTDHGEVPQVPRPRTFDFDTRRLLSPNSRAARVDLAWSLPGCDGESGPGGTWRLVASEQHKVPLTPSAREGSGGPPQKDGQRHDKHALGVWGPCLAAAGSGSVSGAPRPSPARSLSATPPVAGPLSGAAVPRGFGSLSPFGRADGRPVRQSGRG</sequence>
<evidence type="ECO:0000313" key="3">
    <source>
        <dbReference type="Proteomes" id="UP001287286"/>
    </source>
</evidence>
<proteinExistence type="predicted"/>
<reference evidence="2 3" key="1">
    <citation type="journal article" date="2024" name="Microbiol. Resour. Announc.">
        <title>Genome annotations for the ascomycete fungi Trichoderma harzianum, Trichoderma aggressivum, and Purpureocillium lilacinum.</title>
        <authorList>
            <person name="Beijen E.P.W."/>
            <person name="Ohm R.A."/>
        </authorList>
    </citation>
    <scope>NUCLEOTIDE SEQUENCE [LARGE SCALE GENOMIC DNA]</scope>
    <source>
        <strain evidence="2 3">CBS 150709</strain>
    </source>
</reference>
<dbReference type="Proteomes" id="UP001287286">
    <property type="component" value="Unassembled WGS sequence"/>
</dbReference>
<comment type="caution">
    <text evidence="2">The sequence shown here is derived from an EMBL/GenBank/DDBJ whole genome shotgun (WGS) entry which is preliminary data.</text>
</comment>
<dbReference type="EMBL" id="JAWRVI010000039">
    <property type="protein sequence ID" value="KAK4086579.1"/>
    <property type="molecule type" value="Genomic_DNA"/>
</dbReference>
<feature type="region of interest" description="Disordered" evidence="1">
    <location>
        <begin position="287"/>
        <end position="308"/>
    </location>
</feature>
<feature type="region of interest" description="Disordered" evidence="1">
    <location>
        <begin position="323"/>
        <end position="377"/>
    </location>
</feature>
<feature type="region of interest" description="Disordered" evidence="1">
    <location>
        <begin position="215"/>
        <end position="234"/>
    </location>
</feature>
<organism evidence="2 3">
    <name type="scientific">Purpureocillium lilacinum</name>
    <name type="common">Paecilomyces lilacinus</name>
    <dbReference type="NCBI Taxonomy" id="33203"/>
    <lineage>
        <taxon>Eukaryota</taxon>
        <taxon>Fungi</taxon>
        <taxon>Dikarya</taxon>
        <taxon>Ascomycota</taxon>
        <taxon>Pezizomycotina</taxon>
        <taxon>Sordariomycetes</taxon>
        <taxon>Hypocreomycetidae</taxon>
        <taxon>Hypocreales</taxon>
        <taxon>Ophiocordycipitaceae</taxon>
        <taxon>Purpureocillium</taxon>
    </lineage>
</organism>
<accession>A0ABR0BRB4</accession>
<protein>
    <submittedName>
        <fullName evidence="2">Uncharacterized protein</fullName>
    </submittedName>
</protein>